<dbReference type="GO" id="GO:0004814">
    <property type="term" value="F:arginine-tRNA ligase activity"/>
    <property type="evidence" value="ECO:0007669"/>
    <property type="project" value="InterPro"/>
</dbReference>
<reference evidence="2 3" key="1">
    <citation type="journal article" date="2008" name="Nature">
        <title>The genome of the model beetle and pest Tribolium castaneum.</title>
        <authorList>
            <consortium name="Tribolium Genome Sequencing Consortium"/>
            <person name="Richards S."/>
            <person name="Gibbs R.A."/>
            <person name="Weinstock G.M."/>
            <person name="Brown S.J."/>
            <person name="Denell R."/>
            <person name="Beeman R.W."/>
            <person name="Gibbs R."/>
            <person name="Beeman R.W."/>
            <person name="Brown S.J."/>
            <person name="Bucher G."/>
            <person name="Friedrich M."/>
            <person name="Grimmelikhuijzen C.J."/>
            <person name="Klingler M."/>
            <person name="Lorenzen M."/>
            <person name="Richards S."/>
            <person name="Roth S."/>
            <person name="Schroder R."/>
            <person name="Tautz D."/>
            <person name="Zdobnov E.M."/>
            <person name="Muzny D."/>
            <person name="Gibbs R.A."/>
            <person name="Weinstock G.M."/>
            <person name="Attaway T."/>
            <person name="Bell S."/>
            <person name="Buhay C.J."/>
            <person name="Chandrabose M.N."/>
            <person name="Chavez D."/>
            <person name="Clerk-Blankenburg K.P."/>
            <person name="Cree A."/>
            <person name="Dao M."/>
            <person name="Davis C."/>
            <person name="Chacko J."/>
            <person name="Dinh H."/>
            <person name="Dugan-Rocha S."/>
            <person name="Fowler G."/>
            <person name="Garner T.T."/>
            <person name="Garnes J."/>
            <person name="Gnirke A."/>
            <person name="Hawes A."/>
            <person name="Hernandez J."/>
            <person name="Hines S."/>
            <person name="Holder M."/>
            <person name="Hume J."/>
            <person name="Jhangiani S.N."/>
            <person name="Joshi V."/>
            <person name="Khan Z.M."/>
            <person name="Jackson L."/>
            <person name="Kovar C."/>
            <person name="Kowis A."/>
            <person name="Lee S."/>
            <person name="Lewis L.R."/>
            <person name="Margolis J."/>
            <person name="Morgan M."/>
            <person name="Nazareth L.V."/>
            <person name="Nguyen N."/>
            <person name="Okwuonu G."/>
            <person name="Parker D."/>
            <person name="Richards S."/>
            <person name="Ruiz S.J."/>
            <person name="Santibanez J."/>
            <person name="Savard J."/>
            <person name="Scherer S.E."/>
            <person name="Schneider B."/>
            <person name="Sodergren E."/>
            <person name="Tautz D."/>
            <person name="Vattahil S."/>
            <person name="Villasana D."/>
            <person name="White C.S."/>
            <person name="Wright R."/>
            <person name="Park Y."/>
            <person name="Beeman R.W."/>
            <person name="Lord J."/>
            <person name="Oppert B."/>
            <person name="Lorenzen M."/>
            <person name="Brown S."/>
            <person name="Wang L."/>
            <person name="Savard J."/>
            <person name="Tautz D."/>
            <person name="Richards S."/>
            <person name="Weinstock G."/>
            <person name="Gibbs R.A."/>
            <person name="Liu Y."/>
            <person name="Worley K."/>
            <person name="Weinstock G."/>
            <person name="Elsik C.G."/>
            <person name="Reese J.T."/>
            <person name="Elhaik E."/>
            <person name="Landan G."/>
            <person name="Graur D."/>
            <person name="Arensburger P."/>
            <person name="Atkinson P."/>
            <person name="Beeman R.W."/>
            <person name="Beidler J."/>
            <person name="Brown S.J."/>
            <person name="Demuth J.P."/>
            <person name="Drury D.W."/>
            <person name="Du Y.Z."/>
            <person name="Fujiwara H."/>
            <person name="Lorenzen M."/>
            <person name="Maselli V."/>
            <person name="Osanai M."/>
            <person name="Park Y."/>
            <person name="Robertson H.M."/>
            <person name="Tu Z."/>
            <person name="Wang J.J."/>
            <person name="Wang S."/>
            <person name="Richards S."/>
            <person name="Song H."/>
            <person name="Zhang L."/>
            <person name="Sodergren E."/>
            <person name="Werner D."/>
            <person name="Stanke M."/>
            <person name="Morgenstern B."/>
            <person name="Solovyev V."/>
            <person name="Kosarev P."/>
            <person name="Brown G."/>
            <person name="Chen H.C."/>
            <person name="Ermolaeva O."/>
            <person name="Hlavina W."/>
            <person name="Kapustin Y."/>
            <person name="Kiryutin B."/>
            <person name="Kitts P."/>
            <person name="Maglott D."/>
            <person name="Pruitt K."/>
            <person name="Sapojnikov V."/>
            <person name="Souvorov A."/>
            <person name="Mackey A.J."/>
            <person name="Waterhouse R.M."/>
            <person name="Wyder S."/>
            <person name="Zdobnov E.M."/>
            <person name="Zdobnov E.M."/>
            <person name="Wyder S."/>
            <person name="Kriventseva E.V."/>
            <person name="Kadowaki T."/>
            <person name="Bork P."/>
            <person name="Aranda M."/>
            <person name="Bao R."/>
            <person name="Beermann A."/>
            <person name="Berns N."/>
            <person name="Bolognesi R."/>
            <person name="Bonneton F."/>
            <person name="Bopp D."/>
            <person name="Brown S.J."/>
            <person name="Bucher G."/>
            <person name="Butts T."/>
            <person name="Chaumot A."/>
            <person name="Denell R.E."/>
            <person name="Ferrier D.E."/>
            <person name="Friedrich M."/>
            <person name="Gordon C.M."/>
            <person name="Jindra M."/>
            <person name="Klingler M."/>
            <person name="Lan Q."/>
            <person name="Lattorff H.M."/>
            <person name="Laudet V."/>
            <person name="von Levetsow C."/>
            <person name="Liu Z."/>
            <person name="Lutz R."/>
            <person name="Lynch J.A."/>
            <person name="da Fonseca R.N."/>
            <person name="Posnien N."/>
            <person name="Reuter R."/>
            <person name="Roth S."/>
            <person name="Savard J."/>
            <person name="Schinko J.B."/>
            <person name="Schmitt C."/>
            <person name="Schoppmeier M."/>
            <person name="Schroder R."/>
            <person name="Shippy T.D."/>
            <person name="Simonnet F."/>
            <person name="Marques-Souza H."/>
            <person name="Tautz D."/>
            <person name="Tomoyasu Y."/>
            <person name="Trauner J."/>
            <person name="Van der Zee M."/>
            <person name="Vervoort M."/>
            <person name="Wittkopp N."/>
            <person name="Wimmer E.A."/>
            <person name="Yang X."/>
            <person name="Jones A.K."/>
            <person name="Sattelle D.B."/>
            <person name="Ebert P.R."/>
            <person name="Nelson D."/>
            <person name="Scott J.G."/>
            <person name="Beeman R.W."/>
            <person name="Muthukrishnan S."/>
            <person name="Kramer K.J."/>
            <person name="Arakane Y."/>
            <person name="Beeman R.W."/>
            <person name="Zhu Q."/>
            <person name="Hogenkamp D."/>
            <person name="Dixit R."/>
            <person name="Oppert B."/>
            <person name="Jiang H."/>
            <person name="Zou Z."/>
            <person name="Marshall J."/>
            <person name="Elpidina E."/>
            <person name="Vinokurov K."/>
            <person name="Oppert C."/>
            <person name="Zou Z."/>
            <person name="Evans J."/>
            <person name="Lu Z."/>
            <person name="Zhao P."/>
            <person name="Sumathipala N."/>
            <person name="Altincicek B."/>
            <person name="Vilcinskas A."/>
            <person name="Williams M."/>
            <person name="Hultmark D."/>
            <person name="Hetru C."/>
            <person name="Jiang H."/>
            <person name="Grimmelikhuijzen C.J."/>
            <person name="Hauser F."/>
            <person name="Cazzamali G."/>
            <person name="Williamson M."/>
            <person name="Park Y."/>
            <person name="Li B."/>
            <person name="Tanaka Y."/>
            <person name="Predel R."/>
            <person name="Neupert S."/>
            <person name="Schachtner J."/>
            <person name="Verleyen P."/>
            <person name="Raible F."/>
            <person name="Bork P."/>
            <person name="Friedrich M."/>
            <person name="Walden K.K."/>
            <person name="Robertson H.M."/>
            <person name="Angeli S."/>
            <person name="Foret S."/>
            <person name="Bucher G."/>
            <person name="Schuetz S."/>
            <person name="Maleszka R."/>
            <person name="Wimmer E.A."/>
            <person name="Beeman R.W."/>
            <person name="Lorenzen M."/>
            <person name="Tomoyasu Y."/>
            <person name="Miller S.C."/>
            <person name="Grossmann D."/>
            <person name="Bucher G."/>
        </authorList>
    </citation>
    <scope>NUCLEOTIDE SEQUENCE [LARGE SCALE GENOMIC DNA]</scope>
    <source>
        <strain evidence="2 3">Georgia GA2</strain>
    </source>
</reference>
<dbReference type="EMBL" id="KQ971312">
    <property type="protein sequence ID" value="KYB29050.1"/>
    <property type="molecule type" value="Genomic_DNA"/>
</dbReference>
<dbReference type="InterPro" id="IPR008909">
    <property type="entry name" value="DALR_anticod-bd"/>
</dbReference>
<accession>A0A139WM81</accession>
<dbReference type="InterPro" id="IPR009080">
    <property type="entry name" value="tRNAsynth_Ia_anticodon-bd"/>
</dbReference>
<dbReference type="InterPro" id="IPR037380">
    <property type="entry name" value="DALRD3"/>
</dbReference>
<sequence>MYPIITFIEDLHEFLTGDRLVKGNIIRKHSKKLDRLGDLSFPLSFKNWSQNITISDTNLRTIFDYLSSGQDLQSQLDSLVKQSEKWALTVRECKLINNSDVHLYLKRSDTIDLCIKKVLNERENYGLLHKCFTKKITVSLDHTFECDFAKMTLTELRALITHDVTSNVLACLSANNSDSDCDIKITINSNQKQDFTLVCGSVLNENGLKDTKTTAFELYRKRALDLQLMAQHKYGVQVKPSWGDYFDKLGKASVVIEMLQNRLHKTIKITLNNLQATNKGPSFIFYNCARLSSLLKQFDERVANKLYPELPLLEKIDFTLLNQPEEWEIVYVYILQFPTVVISTVCDIKSGLINLHNLIIFLSNLSSIFSVYYRRVKILISAKEHLLPTLFARIYLLKAVQQVFHTALKLLNIEPVKEM</sequence>
<dbReference type="STRING" id="7070.A0A139WM81"/>
<proteinExistence type="predicted"/>
<dbReference type="FunCoup" id="A0A139WM81">
    <property type="interactions" value="17"/>
</dbReference>
<reference evidence="2 3" key="2">
    <citation type="journal article" date="2010" name="Nucleic Acids Res.">
        <title>BeetleBase in 2010: revisions to provide comprehensive genomic information for Tribolium castaneum.</title>
        <authorList>
            <person name="Kim H.S."/>
            <person name="Murphy T."/>
            <person name="Xia J."/>
            <person name="Caragea D."/>
            <person name="Park Y."/>
            <person name="Beeman R.W."/>
            <person name="Lorenzen M.D."/>
            <person name="Butcher S."/>
            <person name="Manak J.R."/>
            <person name="Brown S.J."/>
        </authorList>
    </citation>
    <scope>GENOME REANNOTATION</scope>
    <source>
        <strain evidence="2 3">Georgia GA2</strain>
    </source>
</reference>
<dbReference type="GO" id="GO:0005524">
    <property type="term" value="F:ATP binding"/>
    <property type="evidence" value="ECO:0007669"/>
    <property type="project" value="InterPro"/>
</dbReference>
<protein>
    <submittedName>
        <fullName evidence="2">DALR anticodon-binding domain-containing protein 3-like Protein</fullName>
    </submittedName>
</protein>
<evidence type="ECO:0000259" key="1">
    <source>
        <dbReference type="SMART" id="SM00836"/>
    </source>
</evidence>
<dbReference type="KEGG" id="tca:103315143"/>
<dbReference type="AlphaFoldDB" id="A0A139WM81"/>
<dbReference type="GO" id="GO:0106217">
    <property type="term" value="P:tRNA C3-cytosine methylation"/>
    <property type="evidence" value="ECO:0000318"/>
    <property type="project" value="GO_Central"/>
</dbReference>
<dbReference type="SUPFAM" id="SSF47323">
    <property type="entry name" value="Anticodon-binding domain of a subclass of class I aminoacyl-tRNA synthetases"/>
    <property type="match status" value="1"/>
</dbReference>
<dbReference type="OrthoDB" id="9990834at2759"/>
<evidence type="ECO:0000313" key="3">
    <source>
        <dbReference type="Proteomes" id="UP000007266"/>
    </source>
</evidence>
<dbReference type="SMART" id="SM00836">
    <property type="entry name" value="DALR_1"/>
    <property type="match status" value="1"/>
</dbReference>
<feature type="domain" description="DALR anticodon binding" evidence="1">
    <location>
        <begin position="284"/>
        <end position="419"/>
    </location>
</feature>
<dbReference type="Proteomes" id="UP000007266">
    <property type="component" value="Linkage group 2"/>
</dbReference>
<dbReference type="GO" id="GO:0000049">
    <property type="term" value="F:tRNA binding"/>
    <property type="evidence" value="ECO:0000318"/>
    <property type="project" value="GO_Central"/>
</dbReference>
<evidence type="ECO:0000313" key="2">
    <source>
        <dbReference type="EMBL" id="KYB29050.1"/>
    </source>
</evidence>
<dbReference type="eggNOG" id="ENOG502SGKG">
    <property type="taxonomic scope" value="Eukaryota"/>
</dbReference>
<organism evidence="2 3">
    <name type="scientific">Tribolium castaneum</name>
    <name type="common">Red flour beetle</name>
    <dbReference type="NCBI Taxonomy" id="7070"/>
    <lineage>
        <taxon>Eukaryota</taxon>
        <taxon>Metazoa</taxon>
        <taxon>Ecdysozoa</taxon>
        <taxon>Arthropoda</taxon>
        <taxon>Hexapoda</taxon>
        <taxon>Insecta</taxon>
        <taxon>Pterygota</taxon>
        <taxon>Neoptera</taxon>
        <taxon>Endopterygota</taxon>
        <taxon>Coleoptera</taxon>
        <taxon>Polyphaga</taxon>
        <taxon>Cucujiformia</taxon>
        <taxon>Tenebrionidae</taxon>
        <taxon>Tenebrionidae incertae sedis</taxon>
        <taxon>Tribolium</taxon>
    </lineage>
</organism>
<name>A0A139WM81_TRICA</name>
<dbReference type="GO" id="GO:0006420">
    <property type="term" value="P:arginyl-tRNA aminoacylation"/>
    <property type="evidence" value="ECO:0007669"/>
    <property type="project" value="InterPro"/>
</dbReference>
<dbReference type="PANTHER" id="PTHR16043:SF1">
    <property type="entry name" value="DALR ANTICODON-BINDING DOMAIN-CONTAINING PROTEIN 3"/>
    <property type="match status" value="1"/>
</dbReference>
<keyword evidence="3" id="KW-1185">Reference proteome</keyword>
<dbReference type="OMA" id="SSWPIRI"/>
<dbReference type="InParanoid" id="A0A139WM81"/>
<dbReference type="Gene3D" id="1.10.730.10">
    <property type="entry name" value="Isoleucyl-tRNA Synthetase, Domain 1"/>
    <property type="match status" value="1"/>
</dbReference>
<dbReference type="PANTHER" id="PTHR16043">
    <property type="entry name" value="DALRD3 PROTEIN"/>
    <property type="match status" value="1"/>
</dbReference>
<dbReference type="Pfam" id="PF05746">
    <property type="entry name" value="DALR_1"/>
    <property type="match status" value="1"/>
</dbReference>
<gene>
    <name evidence="2" type="primary">AUGUSTUS-3.0.2_32034</name>
    <name evidence="2" type="ORF">TcasGA2_TC032034</name>
</gene>